<dbReference type="OrthoDB" id="9803035at2"/>
<keyword evidence="1 4" id="KW-0808">Transferase</keyword>
<proteinExistence type="predicted"/>
<dbReference type="InterPro" id="IPR002123">
    <property type="entry name" value="Plipid/glycerol_acylTrfase"/>
</dbReference>
<dbReference type="SMART" id="SM00563">
    <property type="entry name" value="PlsC"/>
    <property type="match status" value="1"/>
</dbReference>
<dbReference type="EMBL" id="FNUK01000010">
    <property type="protein sequence ID" value="SEF76432.1"/>
    <property type="molecule type" value="Genomic_DNA"/>
</dbReference>
<dbReference type="SUPFAM" id="SSF69593">
    <property type="entry name" value="Glycerol-3-phosphate (1)-acyltransferase"/>
    <property type="match status" value="1"/>
</dbReference>
<evidence type="ECO:0000259" key="3">
    <source>
        <dbReference type="SMART" id="SM00563"/>
    </source>
</evidence>
<evidence type="ECO:0000256" key="2">
    <source>
        <dbReference type="ARBA" id="ARBA00023315"/>
    </source>
</evidence>
<dbReference type="Proteomes" id="UP000242850">
    <property type="component" value="Unassembled WGS sequence"/>
</dbReference>
<dbReference type="GO" id="GO:0003841">
    <property type="term" value="F:1-acylglycerol-3-phosphate O-acyltransferase activity"/>
    <property type="evidence" value="ECO:0007669"/>
    <property type="project" value="TreeGrafter"/>
</dbReference>
<evidence type="ECO:0000256" key="1">
    <source>
        <dbReference type="ARBA" id="ARBA00022679"/>
    </source>
</evidence>
<dbReference type="PANTHER" id="PTHR10434">
    <property type="entry name" value="1-ACYL-SN-GLYCEROL-3-PHOSPHATE ACYLTRANSFERASE"/>
    <property type="match status" value="1"/>
</dbReference>
<name>A0A1H5UMZ2_9CLOT</name>
<keyword evidence="2 4" id="KW-0012">Acyltransferase</keyword>
<dbReference type="CDD" id="cd07989">
    <property type="entry name" value="LPLAT_AGPAT-like"/>
    <property type="match status" value="1"/>
</dbReference>
<dbReference type="AlphaFoldDB" id="A0A1H5UMZ2"/>
<accession>A0A1H5UMZ2</accession>
<gene>
    <name evidence="4" type="ORF">SAMN05660865_00947</name>
</gene>
<dbReference type="RefSeq" id="WP_103895926.1">
    <property type="nucleotide sequence ID" value="NZ_FNUK01000010.1"/>
</dbReference>
<organism evidence="4 5">
    <name type="scientific">Caloramator fervidus</name>
    <dbReference type="NCBI Taxonomy" id="29344"/>
    <lineage>
        <taxon>Bacteria</taxon>
        <taxon>Bacillati</taxon>
        <taxon>Bacillota</taxon>
        <taxon>Clostridia</taxon>
        <taxon>Eubacteriales</taxon>
        <taxon>Clostridiaceae</taxon>
        <taxon>Caloramator</taxon>
    </lineage>
</organism>
<dbReference type="GO" id="GO:0006654">
    <property type="term" value="P:phosphatidic acid biosynthetic process"/>
    <property type="evidence" value="ECO:0007669"/>
    <property type="project" value="TreeGrafter"/>
</dbReference>
<keyword evidence="5" id="KW-1185">Reference proteome</keyword>
<sequence length="196" mass="22049">MVLYNVLKFIAKIVFNLIYKIEVVGLENIPEKEGALICPNHYTWADPVIVGIVTPRPIRFMAKVEAFKNPFLRFLLKYLGAYPVRRGEADLNAVKNTLKLLKEGNLVGLFPQGTRVKGNDLGKAHSGVALFAIKSGKKVIPVYISGNYVPFTKMRVVFGKPIDFSVYSKDKLTGDDYFNLSQIVIQKIRELKEGEN</sequence>
<dbReference type="PANTHER" id="PTHR10434:SF40">
    <property type="entry name" value="1-ACYL-SN-GLYCEROL-3-PHOSPHATE ACYLTRANSFERASE"/>
    <property type="match status" value="1"/>
</dbReference>
<evidence type="ECO:0000313" key="4">
    <source>
        <dbReference type="EMBL" id="SEF76432.1"/>
    </source>
</evidence>
<dbReference type="Pfam" id="PF01553">
    <property type="entry name" value="Acyltransferase"/>
    <property type="match status" value="1"/>
</dbReference>
<feature type="domain" description="Phospholipid/glycerol acyltransferase" evidence="3">
    <location>
        <begin position="35"/>
        <end position="147"/>
    </location>
</feature>
<evidence type="ECO:0000313" key="5">
    <source>
        <dbReference type="Proteomes" id="UP000242850"/>
    </source>
</evidence>
<protein>
    <submittedName>
        <fullName evidence="4">1-acyl-sn-glycerol-3-phosphate acyltransferase</fullName>
    </submittedName>
</protein>
<reference evidence="5" key="1">
    <citation type="submission" date="2016-10" db="EMBL/GenBank/DDBJ databases">
        <authorList>
            <person name="Varghese N."/>
            <person name="Submissions S."/>
        </authorList>
    </citation>
    <scope>NUCLEOTIDE SEQUENCE [LARGE SCALE GENOMIC DNA]</scope>
    <source>
        <strain evidence="5">DSM 5463</strain>
    </source>
</reference>